<protein>
    <submittedName>
        <fullName evidence="1">Uncharacterized protein</fullName>
    </submittedName>
</protein>
<dbReference type="EMBL" id="MDEN01000061">
    <property type="protein sequence ID" value="OCX21285.1"/>
    <property type="molecule type" value="Genomic_DNA"/>
</dbReference>
<proteinExistence type="predicted"/>
<evidence type="ECO:0000313" key="1">
    <source>
        <dbReference type="EMBL" id="OCX21285.1"/>
    </source>
</evidence>
<reference evidence="1 2" key="1">
    <citation type="submission" date="2016-08" db="EMBL/GenBank/DDBJ databases">
        <title>Whole genome sequence of Pseudomonas graminis strain UASWS1507, a potential biological control agent for agriculture.</title>
        <authorList>
            <person name="Crovadore J."/>
            <person name="Calmin G."/>
            <person name="Chablais R."/>
            <person name="Cochard B."/>
            <person name="Lefort F."/>
        </authorList>
    </citation>
    <scope>NUCLEOTIDE SEQUENCE [LARGE SCALE GENOMIC DNA]</scope>
    <source>
        <strain evidence="1 2">UASWS1507</strain>
    </source>
</reference>
<sequence>MGGFWLSGLEEGRQVELDRAREWEGLDTTLRVKTALGLLVCKRVALPGTILSLGLWLAVAGPLCGHSLDANDRGGKALAPHLRHLAALEGKLPRLGRDAAINHFRR</sequence>
<name>A0A1C2E2W7_9PSED</name>
<accession>A0A1C2E2W7</accession>
<dbReference type="Proteomes" id="UP000095143">
    <property type="component" value="Unassembled WGS sequence"/>
</dbReference>
<dbReference type="AlphaFoldDB" id="A0A1C2E2W7"/>
<organism evidence="1 2">
    <name type="scientific">Pseudomonas graminis</name>
    <dbReference type="NCBI Taxonomy" id="158627"/>
    <lineage>
        <taxon>Bacteria</taxon>
        <taxon>Pseudomonadati</taxon>
        <taxon>Pseudomonadota</taxon>
        <taxon>Gammaproteobacteria</taxon>
        <taxon>Pseudomonadales</taxon>
        <taxon>Pseudomonadaceae</taxon>
        <taxon>Pseudomonas</taxon>
    </lineage>
</organism>
<gene>
    <name evidence="1" type="ORF">BBI10_11865</name>
</gene>
<evidence type="ECO:0000313" key="2">
    <source>
        <dbReference type="Proteomes" id="UP000095143"/>
    </source>
</evidence>
<comment type="caution">
    <text evidence="1">The sequence shown here is derived from an EMBL/GenBank/DDBJ whole genome shotgun (WGS) entry which is preliminary data.</text>
</comment>